<sequence>MEAGSDVRTAVRERYGAIAEGKAGCCGSSGSECCGDTVTSGLAELGYSAADAAAIPAGADLGLGCGNPIGLAEVRRGETVLDLGSGAGVDAFLAAREVGPEGHVIGVDMTPAMIDRARENAAKGGYSNVEFRLGEIEHLPVPDASVDVIVSNCVVNLSPEKDRVFREAFRVLRPGGRILVSDLVLEKPLPEETRESIEAYVGCIAGASLKVDYLQLIRGAGFQDVTILREGRYGVEPVTSVQVRGTKPQGPAGGPALGR</sequence>
<evidence type="ECO:0000313" key="10">
    <source>
        <dbReference type="EMBL" id="TMQ56073.1"/>
    </source>
</evidence>
<dbReference type="PANTHER" id="PTHR43675">
    <property type="entry name" value="ARSENITE METHYLTRANSFERASE"/>
    <property type="match status" value="1"/>
</dbReference>
<keyword evidence="2" id="KW-0949">S-adenosyl-L-methionine</keyword>
<name>A0A538SXE9_UNCEI</name>
<dbReference type="SUPFAM" id="SSF53335">
    <property type="entry name" value="S-adenosyl-L-methionine-dependent methyltransferases"/>
    <property type="match status" value="1"/>
</dbReference>
<evidence type="ECO:0000256" key="6">
    <source>
        <dbReference type="ARBA" id="ARBA00047941"/>
    </source>
</evidence>
<reference evidence="10 11" key="1">
    <citation type="journal article" date="2019" name="Nat. Microbiol.">
        <title>Mediterranean grassland soil C-N compound turnover is dependent on rainfall and depth, and is mediated by genomically divergent microorganisms.</title>
        <authorList>
            <person name="Diamond S."/>
            <person name="Andeer P.F."/>
            <person name="Li Z."/>
            <person name="Crits-Christoph A."/>
            <person name="Burstein D."/>
            <person name="Anantharaman K."/>
            <person name="Lane K.R."/>
            <person name="Thomas B.C."/>
            <person name="Pan C."/>
            <person name="Northen T.R."/>
            <person name="Banfield J.F."/>
        </authorList>
    </citation>
    <scope>NUCLEOTIDE SEQUENCE [LARGE SCALE GENOMIC DNA]</scope>
    <source>
        <strain evidence="10">WS_4</strain>
    </source>
</reference>
<keyword evidence="1 10" id="KW-0808">Transferase</keyword>
<dbReference type="InterPro" id="IPR026669">
    <property type="entry name" value="Arsenite_MeTrfase-like"/>
</dbReference>
<evidence type="ECO:0000256" key="4">
    <source>
        <dbReference type="ARBA" id="ARBA00034521"/>
    </source>
</evidence>
<protein>
    <recommendedName>
        <fullName evidence="5">Arsenite methyltransferase</fullName>
        <ecNumber evidence="4">2.1.1.137</ecNumber>
    </recommendedName>
</protein>
<evidence type="ECO:0000256" key="5">
    <source>
        <dbReference type="ARBA" id="ARBA00034545"/>
    </source>
</evidence>
<comment type="similarity">
    <text evidence="3">Belongs to the methyltransferase superfamily. Arsenite methyltransferase family.</text>
</comment>
<evidence type="ECO:0000256" key="1">
    <source>
        <dbReference type="ARBA" id="ARBA00022679"/>
    </source>
</evidence>
<dbReference type="EMBL" id="VBOU01000007">
    <property type="protein sequence ID" value="TMQ56073.1"/>
    <property type="molecule type" value="Genomic_DNA"/>
</dbReference>
<comment type="catalytic activity">
    <reaction evidence="6">
        <text>arsenic triglutathione + [thioredoxin]-dithiol + S-adenosyl-L-methionine + 2 H2O = methylarsonous acid + [thioredoxin]-disulfide + 3 glutathione + S-adenosyl-L-homocysteine + H(+)</text>
        <dbReference type="Rhea" id="RHEA:69460"/>
        <dbReference type="Rhea" id="RHEA-COMP:10698"/>
        <dbReference type="Rhea" id="RHEA-COMP:10700"/>
        <dbReference type="ChEBI" id="CHEBI:15377"/>
        <dbReference type="ChEBI" id="CHEBI:15378"/>
        <dbReference type="ChEBI" id="CHEBI:17826"/>
        <dbReference type="ChEBI" id="CHEBI:29950"/>
        <dbReference type="ChEBI" id="CHEBI:50058"/>
        <dbReference type="ChEBI" id="CHEBI:57856"/>
        <dbReference type="ChEBI" id="CHEBI:57925"/>
        <dbReference type="ChEBI" id="CHEBI:59789"/>
        <dbReference type="ChEBI" id="CHEBI:183640"/>
        <dbReference type="EC" id="2.1.1.137"/>
    </reaction>
</comment>
<proteinExistence type="inferred from homology"/>
<organism evidence="10 11">
    <name type="scientific">Eiseniibacteriota bacterium</name>
    <dbReference type="NCBI Taxonomy" id="2212470"/>
    <lineage>
        <taxon>Bacteria</taxon>
        <taxon>Candidatus Eiseniibacteriota</taxon>
    </lineage>
</organism>
<dbReference type="InterPro" id="IPR025714">
    <property type="entry name" value="Methyltranfer_dom"/>
</dbReference>
<dbReference type="GO" id="GO:0032259">
    <property type="term" value="P:methylation"/>
    <property type="evidence" value="ECO:0007669"/>
    <property type="project" value="UniProtKB-KW"/>
</dbReference>
<dbReference type="CDD" id="cd02440">
    <property type="entry name" value="AdoMet_MTases"/>
    <property type="match status" value="1"/>
</dbReference>
<comment type="catalytic activity">
    <reaction evidence="7">
        <text>arsenic triglutathione + 2 [thioredoxin]-dithiol + 2 S-adenosyl-L-methionine + H2O = dimethylarsinous acid + 2 [thioredoxin]-disulfide + 3 glutathione + 2 S-adenosyl-L-homocysteine + 2 H(+)</text>
        <dbReference type="Rhea" id="RHEA:69464"/>
        <dbReference type="Rhea" id="RHEA-COMP:10698"/>
        <dbReference type="Rhea" id="RHEA-COMP:10700"/>
        <dbReference type="ChEBI" id="CHEBI:15377"/>
        <dbReference type="ChEBI" id="CHEBI:15378"/>
        <dbReference type="ChEBI" id="CHEBI:23808"/>
        <dbReference type="ChEBI" id="CHEBI:29950"/>
        <dbReference type="ChEBI" id="CHEBI:50058"/>
        <dbReference type="ChEBI" id="CHEBI:57856"/>
        <dbReference type="ChEBI" id="CHEBI:57925"/>
        <dbReference type="ChEBI" id="CHEBI:59789"/>
        <dbReference type="ChEBI" id="CHEBI:183640"/>
        <dbReference type="EC" id="2.1.1.137"/>
    </reaction>
</comment>
<dbReference type="AlphaFoldDB" id="A0A538SXE9"/>
<accession>A0A538SXE9</accession>
<dbReference type="EC" id="2.1.1.137" evidence="4"/>
<dbReference type="NCBIfam" id="NF008823">
    <property type="entry name" value="PRK11873.1"/>
    <property type="match status" value="1"/>
</dbReference>
<evidence type="ECO:0000256" key="8">
    <source>
        <dbReference type="ARBA" id="ARBA00048428"/>
    </source>
</evidence>
<evidence type="ECO:0000256" key="3">
    <source>
        <dbReference type="ARBA" id="ARBA00034487"/>
    </source>
</evidence>
<evidence type="ECO:0000313" key="11">
    <source>
        <dbReference type="Proteomes" id="UP000319829"/>
    </source>
</evidence>
<evidence type="ECO:0000259" key="9">
    <source>
        <dbReference type="Pfam" id="PF13847"/>
    </source>
</evidence>
<dbReference type="GO" id="GO:0030791">
    <property type="term" value="F:arsenite methyltransferase activity"/>
    <property type="evidence" value="ECO:0007669"/>
    <property type="project" value="UniProtKB-EC"/>
</dbReference>
<dbReference type="Proteomes" id="UP000319829">
    <property type="component" value="Unassembled WGS sequence"/>
</dbReference>
<dbReference type="Gene3D" id="3.40.50.150">
    <property type="entry name" value="Vaccinia Virus protein VP39"/>
    <property type="match status" value="1"/>
</dbReference>
<dbReference type="Pfam" id="PF13847">
    <property type="entry name" value="Methyltransf_31"/>
    <property type="match status" value="1"/>
</dbReference>
<dbReference type="InterPro" id="IPR029063">
    <property type="entry name" value="SAM-dependent_MTases_sf"/>
</dbReference>
<keyword evidence="10" id="KW-0489">Methyltransferase</keyword>
<comment type="catalytic activity">
    <reaction evidence="8">
        <text>arsenic triglutathione + 3 [thioredoxin]-dithiol + 3 S-adenosyl-L-methionine = trimethylarsine + 3 [thioredoxin]-disulfide + 3 glutathione + 3 S-adenosyl-L-homocysteine + 3 H(+)</text>
        <dbReference type="Rhea" id="RHEA:69432"/>
        <dbReference type="Rhea" id="RHEA-COMP:10698"/>
        <dbReference type="Rhea" id="RHEA-COMP:10700"/>
        <dbReference type="ChEBI" id="CHEBI:15378"/>
        <dbReference type="ChEBI" id="CHEBI:27130"/>
        <dbReference type="ChEBI" id="CHEBI:29950"/>
        <dbReference type="ChEBI" id="CHEBI:50058"/>
        <dbReference type="ChEBI" id="CHEBI:57856"/>
        <dbReference type="ChEBI" id="CHEBI:57925"/>
        <dbReference type="ChEBI" id="CHEBI:59789"/>
        <dbReference type="ChEBI" id="CHEBI:183640"/>
        <dbReference type="EC" id="2.1.1.137"/>
    </reaction>
</comment>
<evidence type="ECO:0000256" key="2">
    <source>
        <dbReference type="ARBA" id="ARBA00022691"/>
    </source>
</evidence>
<comment type="caution">
    <text evidence="10">The sequence shown here is derived from an EMBL/GenBank/DDBJ whole genome shotgun (WGS) entry which is preliminary data.</text>
</comment>
<evidence type="ECO:0000256" key="7">
    <source>
        <dbReference type="ARBA" id="ARBA00047943"/>
    </source>
</evidence>
<feature type="domain" description="Methyltransferase" evidence="9">
    <location>
        <begin position="77"/>
        <end position="220"/>
    </location>
</feature>
<gene>
    <name evidence="10" type="primary">arsM</name>
    <name evidence="10" type="ORF">E6K74_01250</name>
</gene>
<dbReference type="PANTHER" id="PTHR43675:SF8">
    <property type="entry name" value="ARSENITE METHYLTRANSFERASE"/>
    <property type="match status" value="1"/>
</dbReference>